<protein>
    <submittedName>
        <fullName evidence="1">Uncharacterized protein</fullName>
    </submittedName>
</protein>
<reference evidence="1" key="2">
    <citation type="journal article" date="2015" name="Data Brief">
        <title>Shoot transcriptome of the giant reed, Arundo donax.</title>
        <authorList>
            <person name="Barrero R.A."/>
            <person name="Guerrero F.D."/>
            <person name="Moolhuijzen P."/>
            <person name="Goolsby J.A."/>
            <person name="Tidwell J."/>
            <person name="Bellgard S.E."/>
            <person name="Bellgard M.I."/>
        </authorList>
    </citation>
    <scope>NUCLEOTIDE SEQUENCE</scope>
    <source>
        <tissue evidence="1">Shoot tissue taken approximately 20 cm above the soil surface</tissue>
    </source>
</reference>
<organism evidence="1">
    <name type="scientific">Arundo donax</name>
    <name type="common">Giant reed</name>
    <name type="synonym">Donax arundinaceus</name>
    <dbReference type="NCBI Taxonomy" id="35708"/>
    <lineage>
        <taxon>Eukaryota</taxon>
        <taxon>Viridiplantae</taxon>
        <taxon>Streptophyta</taxon>
        <taxon>Embryophyta</taxon>
        <taxon>Tracheophyta</taxon>
        <taxon>Spermatophyta</taxon>
        <taxon>Magnoliopsida</taxon>
        <taxon>Liliopsida</taxon>
        <taxon>Poales</taxon>
        <taxon>Poaceae</taxon>
        <taxon>PACMAD clade</taxon>
        <taxon>Arundinoideae</taxon>
        <taxon>Arundineae</taxon>
        <taxon>Arundo</taxon>
    </lineage>
</organism>
<sequence length="38" mass="4514">MHWMIQSDVFYVDLQFHFCYNLCFLPGISGTLLTDTQE</sequence>
<proteinExistence type="predicted"/>
<dbReference type="AlphaFoldDB" id="A0A0A9GS52"/>
<reference evidence="1" key="1">
    <citation type="submission" date="2014-09" db="EMBL/GenBank/DDBJ databases">
        <authorList>
            <person name="Magalhaes I.L.F."/>
            <person name="Oliveira U."/>
            <person name="Santos F.R."/>
            <person name="Vidigal T.H.D.A."/>
            <person name="Brescovit A.D."/>
            <person name="Santos A.J."/>
        </authorList>
    </citation>
    <scope>NUCLEOTIDE SEQUENCE</scope>
    <source>
        <tissue evidence="1">Shoot tissue taken approximately 20 cm above the soil surface</tissue>
    </source>
</reference>
<accession>A0A0A9GS52</accession>
<name>A0A0A9GS52_ARUDO</name>
<dbReference type="EMBL" id="GBRH01172515">
    <property type="protein sequence ID" value="JAE25381.1"/>
    <property type="molecule type" value="Transcribed_RNA"/>
</dbReference>
<evidence type="ECO:0000313" key="1">
    <source>
        <dbReference type="EMBL" id="JAE25381.1"/>
    </source>
</evidence>